<sequence length="99" mass="10783">MAPVDPTSSPAASRTRARKPRPLGRRLAAVGGALLLGTGLVVFVTPIPFGGIMVGVALAVLIRVSPTARLVRRTLSRRYPDTARRLEALRQRVRAYLRR</sequence>
<protein>
    <recommendedName>
        <fullName evidence="5">Transmembrane protein (PGPGW)</fullName>
    </recommendedName>
</protein>
<reference evidence="3" key="2">
    <citation type="journal article" date="2020" name="Microorganisms">
        <title>Osmotic Adaptation and Compatible Solute Biosynthesis of Phototrophic Bacteria as Revealed from Genome Analyses.</title>
        <authorList>
            <person name="Imhoff J.F."/>
            <person name="Rahn T."/>
            <person name="Kunzel S."/>
            <person name="Keller A."/>
            <person name="Neulinger S.C."/>
        </authorList>
    </citation>
    <scope>NUCLEOTIDE SEQUENCE</scope>
    <source>
        <strain evidence="3">DSM 9154</strain>
    </source>
</reference>
<accession>A0A934UYX4</accession>
<evidence type="ECO:0000313" key="3">
    <source>
        <dbReference type="EMBL" id="MBK1695876.1"/>
    </source>
</evidence>
<dbReference type="Proteomes" id="UP000778970">
    <property type="component" value="Unassembled WGS sequence"/>
</dbReference>
<dbReference type="EMBL" id="NRRE01000008">
    <property type="protein sequence ID" value="MBK1695876.1"/>
    <property type="molecule type" value="Genomic_DNA"/>
</dbReference>
<dbReference type="AlphaFoldDB" id="A0A934UYX4"/>
<evidence type="ECO:0008006" key="5">
    <source>
        <dbReference type="Google" id="ProtNLM"/>
    </source>
</evidence>
<comment type="caution">
    <text evidence="3">The sequence shown here is derived from an EMBL/GenBank/DDBJ whole genome shotgun (WGS) entry which is preliminary data.</text>
</comment>
<proteinExistence type="predicted"/>
<name>A0A934UYX4_9PROT</name>
<evidence type="ECO:0000256" key="2">
    <source>
        <dbReference type="SAM" id="Phobius"/>
    </source>
</evidence>
<reference evidence="3" key="1">
    <citation type="submission" date="2017-08" db="EMBL/GenBank/DDBJ databases">
        <authorList>
            <person name="Imhoff J.F."/>
            <person name="Rahn T."/>
            <person name="Kuenzel S."/>
            <person name="Neulinger S.C."/>
        </authorList>
    </citation>
    <scope>NUCLEOTIDE SEQUENCE</scope>
    <source>
        <strain evidence="3">DSM 9154</strain>
    </source>
</reference>
<keyword evidence="2" id="KW-0812">Transmembrane</keyword>
<gene>
    <name evidence="3" type="ORF">CKO21_01270</name>
</gene>
<feature type="transmembrane region" description="Helical" evidence="2">
    <location>
        <begin position="49"/>
        <end position="71"/>
    </location>
</feature>
<feature type="compositionally biased region" description="Polar residues" evidence="1">
    <location>
        <begin position="1"/>
        <end position="12"/>
    </location>
</feature>
<keyword evidence="2" id="KW-0472">Membrane</keyword>
<dbReference type="RefSeq" id="WP_027287588.1">
    <property type="nucleotide sequence ID" value="NZ_NRRE01000008.1"/>
</dbReference>
<feature type="region of interest" description="Disordered" evidence="1">
    <location>
        <begin position="1"/>
        <end position="22"/>
    </location>
</feature>
<organism evidence="3 4">
    <name type="scientific">Rhodovibrio salinarum</name>
    <dbReference type="NCBI Taxonomy" id="1087"/>
    <lineage>
        <taxon>Bacteria</taxon>
        <taxon>Pseudomonadati</taxon>
        <taxon>Pseudomonadota</taxon>
        <taxon>Alphaproteobacteria</taxon>
        <taxon>Rhodospirillales</taxon>
        <taxon>Rhodovibrionaceae</taxon>
        <taxon>Rhodovibrio</taxon>
    </lineage>
</organism>
<keyword evidence="2" id="KW-1133">Transmembrane helix</keyword>
<evidence type="ECO:0000313" key="4">
    <source>
        <dbReference type="Proteomes" id="UP000778970"/>
    </source>
</evidence>
<evidence type="ECO:0000256" key="1">
    <source>
        <dbReference type="SAM" id="MobiDB-lite"/>
    </source>
</evidence>
<keyword evidence="4" id="KW-1185">Reference proteome</keyword>